<evidence type="ECO:0000313" key="2">
    <source>
        <dbReference type="EMBL" id="CAA7269709.1"/>
    </source>
</evidence>
<reference evidence="2 3" key="1">
    <citation type="submission" date="2020-01" db="EMBL/GenBank/DDBJ databases">
        <authorList>
            <person name="Gupta K D."/>
        </authorList>
    </citation>
    <scope>NUCLEOTIDE SEQUENCE [LARGE SCALE GENOMIC DNA]</scope>
</reference>
<keyword evidence="3" id="KW-1185">Reference proteome</keyword>
<evidence type="ECO:0000313" key="3">
    <source>
        <dbReference type="Proteomes" id="UP000467700"/>
    </source>
</evidence>
<evidence type="ECO:0008006" key="4">
    <source>
        <dbReference type="Google" id="ProtNLM"/>
    </source>
</evidence>
<dbReference type="AlphaFoldDB" id="A0A8S0VU77"/>
<dbReference type="OrthoDB" id="3042424at2759"/>
<name>A0A8S0VU77_CYCAE</name>
<dbReference type="EMBL" id="CACVBS010000079">
    <property type="protein sequence ID" value="CAA7269709.1"/>
    <property type="molecule type" value="Genomic_DNA"/>
</dbReference>
<organism evidence="2 3">
    <name type="scientific">Cyclocybe aegerita</name>
    <name type="common">Black poplar mushroom</name>
    <name type="synonym">Agrocybe aegerita</name>
    <dbReference type="NCBI Taxonomy" id="1973307"/>
    <lineage>
        <taxon>Eukaryota</taxon>
        <taxon>Fungi</taxon>
        <taxon>Dikarya</taxon>
        <taxon>Basidiomycota</taxon>
        <taxon>Agaricomycotina</taxon>
        <taxon>Agaricomycetes</taxon>
        <taxon>Agaricomycetidae</taxon>
        <taxon>Agaricales</taxon>
        <taxon>Agaricineae</taxon>
        <taxon>Bolbitiaceae</taxon>
        <taxon>Cyclocybe</taxon>
    </lineage>
</organism>
<sequence length="560" mass="63114">MPPKASSLCYATTGKACYHILAVRLQIDHGSVKDYIELETSQKLRGPAAKGQTRNPIKEKTGRRHQAASDATVTRDLEKIFLHLKEEEEDSDSKSLAESPISDIKTKQANKALVSQHPQTPQKGRGVTAGRRPAVTPLHPNRTPVKFSQKTGPKPKPHNSLLPSLPNSPIKPVNFSPKKLRIREFLPTANEEADLLDEQKLSDLDFSRWNNSTYMLHQDEISLFVDLLNSINTGILGSTLVIPDTYAFPAQQLAKLDWTLTDSIPVGLSGDNIIAEDSLIGRSWTMSRSINLQHCLIFNHYNNHWLVFKKTYHDLQDSLSCYEPFKSHGRRFDIGDLAFFAQFFNPRRGDHMPERKIVKTYTPIALDLQKDSASCGFWAITFALLQIFDIDPCATSNKKALQKIGVDGLKTYWKNIWTSYITDPIGLRASVLEDFLSEFQDWNGFSTSIDCIGPRPQWVTRHQGPDQADVDMMDVKDIPSELQPILSNSKYAGIVNGSSKLSSGNEAVIFEDLKRLRMTQWVNDDLVNKKGASTYVLRPITRMTKELHRDETTGDLVLLR</sequence>
<accession>A0A8S0VU77</accession>
<evidence type="ECO:0000256" key="1">
    <source>
        <dbReference type="SAM" id="MobiDB-lite"/>
    </source>
</evidence>
<feature type="region of interest" description="Disordered" evidence="1">
    <location>
        <begin position="46"/>
        <end position="71"/>
    </location>
</feature>
<proteinExistence type="predicted"/>
<gene>
    <name evidence="2" type="ORF">AAE3_LOCUS11955</name>
</gene>
<comment type="caution">
    <text evidence="2">The sequence shown here is derived from an EMBL/GenBank/DDBJ whole genome shotgun (WGS) entry which is preliminary data.</text>
</comment>
<feature type="region of interest" description="Disordered" evidence="1">
    <location>
        <begin position="110"/>
        <end position="168"/>
    </location>
</feature>
<dbReference type="Proteomes" id="UP000467700">
    <property type="component" value="Unassembled WGS sequence"/>
</dbReference>
<protein>
    <recommendedName>
        <fullName evidence="4">Ubiquitin-like protease family profile domain-containing protein</fullName>
    </recommendedName>
</protein>